<accession>A0A0E0J2N9</accession>
<feature type="region of interest" description="Disordered" evidence="1">
    <location>
        <begin position="14"/>
        <end position="35"/>
    </location>
</feature>
<feature type="region of interest" description="Disordered" evidence="1">
    <location>
        <begin position="161"/>
        <end position="186"/>
    </location>
</feature>
<keyword evidence="3" id="KW-1185">Reference proteome</keyword>
<reference evidence="2" key="1">
    <citation type="submission" date="2015-04" db="UniProtKB">
        <authorList>
            <consortium name="EnsemblPlants"/>
        </authorList>
    </citation>
    <scope>IDENTIFICATION</scope>
    <source>
        <strain evidence="2">SL10</strain>
    </source>
</reference>
<evidence type="ECO:0000256" key="1">
    <source>
        <dbReference type="SAM" id="MobiDB-lite"/>
    </source>
</evidence>
<proteinExistence type="predicted"/>
<sequence>MLGDDVVVVVDGGHSIAGETPTSRPPQSPGSAPAPRWLQLRAYRIRSGNGAAMEEADVGPCCSGWGTAPGDEEAIFEASKSSKKHSIGVRGIIHPRPSEDELVASKKASSFVVTASMSAVEALKDQARGCAGHRHAVPVSLSSQTAGNGVPSVLPRRCRRRMRQGHQAKEVGGEDAEGVSPRLLGT</sequence>
<dbReference type="AlphaFoldDB" id="A0A0E0J2N9"/>
<evidence type="ECO:0000313" key="2">
    <source>
        <dbReference type="EnsemblPlants" id="ONIVA11G15300.1"/>
    </source>
</evidence>
<evidence type="ECO:0000313" key="3">
    <source>
        <dbReference type="Proteomes" id="UP000006591"/>
    </source>
</evidence>
<dbReference type="HOGENOM" id="CLU_1534845_0_0_1"/>
<dbReference type="Gramene" id="ONIVA11G15300.1">
    <property type="protein sequence ID" value="ONIVA11G15300.1"/>
    <property type="gene ID" value="ONIVA11G15300"/>
</dbReference>
<reference evidence="2" key="2">
    <citation type="submission" date="2018-04" db="EMBL/GenBank/DDBJ databases">
        <title>OnivRS2 (Oryza nivara Reference Sequence Version 2).</title>
        <authorList>
            <person name="Zhang J."/>
            <person name="Kudrna D."/>
            <person name="Lee S."/>
            <person name="Talag J."/>
            <person name="Rajasekar S."/>
            <person name="Welchert J."/>
            <person name="Hsing Y.-I."/>
            <person name="Wing R.A."/>
        </authorList>
    </citation>
    <scope>NUCLEOTIDE SEQUENCE [LARGE SCALE GENOMIC DNA]</scope>
    <source>
        <strain evidence="2">SL10</strain>
    </source>
</reference>
<dbReference type="Proteomes" id="UP000006591">
    <property type="component" value="Chromosome 11"/>
</dbReference>
<protein>
    <submittedName>
        <fullName evidence="2">Uncharacterized protein</fullName>
    </submittedName>
</protein>
<name>A0A0E0J2N9_ORYNI</name>
<organism evidence="2">
    <name type="scientific">Oryza nivara</name>
    <name type="common">Indian wild rice</name>
    <name type="synonym">Oryza sativa f. spontanea</name>
    <dbReference type="NCBI Taxonomy" id="4536"/>
    <lineage>
        <taxon>Eukaryota</taxon>
        <taxon>Viridiplantae</taxon>
        <taxon>Streptophyta</taxon>
        <taxon>Embryophyta</taxon>
        <taxon>Tracheophyta</taxon>
        <taxon>Spermatophyta</taxon>
        <taxon>Magnoliopsida</taxon>
        <taxon>Liliopsida</taxon>
        <taxon>Poales</taxon>
        <taxon>Poaceae</taxon>
        <taxon>BOP clade</taxon>
        <taxon>Oryzoideae</taxon>
        <taxon>Oryzeae</taxon>
        <taxon>Oryzinae</taxon>
        <taxon>Oryza</taxon>
    </lineage>
</organism>
<dbReference type="EnsemblPlants" id="ONIVA11G15300.1">
    <property type="protein sequence ID" value="ONIVA11G15300.1"/>
    <property type="gene ID" value="ONIVA11G15300"/>
</dbReference>